<protein>
    <submittedName>
        <fullName evidence="1">Uncharacterized protein</fullName>
    </submittedName>
</protein>
<sequence>MLTIYTVIPLATMPCELAKGKPFHFEAESLSYKPNTTLHRFNSYTQQICIDDAVVVDPERAENILSNDGTTMRILAEQTGKPSVWQQYKEYLADGQSVSLQEEENAPDPDGTEAEPSFAQGVTTTHLNNFNAKKQDEEEAQGMDEAELDDTMAKEKELARKETEDRKAQNLATAADKFSTLVDAATLARNIEDRKKEAAAKEAGRGNGMLEGELLPWTIQDARGPSQSVSYTSKFVDKLSEVTDDMNISGGLSIKYNMVGGSGRGSFINTDKFHESDLNFYISVKVINQSINFKDALEFCPLGSVDIRDAKQLTEVFGDSFISGFLEGGEFNALVSMKILNKAKKMDIQAEAKVALTAGGAEVSGDANVAIAKQNISMNTETTIQVSWCGGAAIKSYDEEWTIDSLMKAAARFPALVAKYPQRTHAILTKYESIRSFVKNRPKALSPLNYENAALYTNILMDSYMAYKSLYRKISSNIFDVQNGALQLRPTIKSDDPERPRSKELQGIKNFPSTLEGLDAARRAARKQMNQIVAEVDAITADPGLATQPNRPDPCIGPAAFETLLPLFKAPITRISRKPAPLTGIRINKQVDASKALVVNEASSDKSSLLDDGSLNLTLTSDESNKIVQLEESNSNIGDIVRLTPPVGEQAMGSFFCDLDVMPPSAVISEISITEGVHSITSITVTYSNGLSRIIGIDTSDSAEPSIEWMGDLNKADRIVSVDVYTAQSSGQTSLCIVGITLTTNTGRILQAEAKSWPDAKRWHFDNPIAGGGLIGFWGRAENDRSATGLRRLGLVWAYQQNVSASELLEQVLQTFILSFVSCSLFLLHCSQDMKLIKDTDTIPVVTGTYTQADQGKINFPDTLPGRPQVVVGISDFGGPNTNRPRTKMRVENITARGFDSSFEGVGNYSPIKYKANWMVIPELPSMRIDCGQVKDVIPADPKQLAKIDIKFDTPFKQRPIVRCWLMDFDMSESTYYQIHIKVTVETVSNERFVALIEAPGKGNQFKTASIGWVAHEQPGVDAGFYSHAHSTKPTDPEVKTVNILPSLASKPTGVFVAFYEINVGSAQKMDVTAGVIEKEKGEIKVESGALDGLPLGADGIGSVILLAC</sequence>
<name>A0ACC2WBX5_9TREE</name>
<reference evidence="1" key="1">
    <citation type="submission" date="2023-04" db="EMBL/GenBank/DDBJ databases">
        <title>Draft Genome sequencing of Naganishia species isolated from polar environments using Oxford Nanopore Technology.</title>
        <authorList>
            <person name="Leo P."/>
            <person name="Venkateswaran K."/>
        </authorList>
    </citation>
    <scope>NUCLEOTIDE SEQUENCE</scope>
    <source>
        <strain evidence="1">MNA-CCFEE 5261</strain>
    </source>
</reference>
<accession>A0ACC2WBX5</accession>
<evidence type="ECO:0000313" key="2">
    <source>
        <dbReference type="Proteomes" id="UP001241377"/>
    </source>
</evidence>
<organism evidence="1 2">
    <name type="scientific">Naganishia cerealis</name>
    <dbReference type="NCBI Taxonomy" id="610337"/>
    <lineage>
        <taxon>Eukaryota</taxon>
        <taxon>Fungi</taxon>
        <taxon>Dikarya</taxon>
        <taxon>Basidiomycota</taxon>
        <taxon>Agaricomycotina</taxon>
        <taxon>Tremellomycetes</taxon>
        <taxon>Filobasidiales</taxon>
        <taxon>Filobasidiaceae</taxon>
        <taxon>Naganishia</taxon>
    </lineage>
</organism>
<gene>
    <name evidence="1" type="ORF">QFC19_002333</name>
</gene>
<evidence type="ECO:0000313" key="1">
    <source>
        <dbReference type="EMBL" id="KAJ9108615.1"/>
    </source>
</evidence>
<keyword evidence="2" id="KW-1185">Reference proteome</keyword>
<comment type="caution">
    <text evidence="1">The sequence shown here is derived from an EMBL/GenBank/DDBJ whole genome shotgun (WGS) entry which is preliminary data.</text>
</comment>
<dbReference type="Proteomes" id="UP001241377">
    <property type="component" value="Unassembled WGS sequence"/>
</dbReference>
<proteinExistence type="predicted"/>
<dbReference type="EMBL" id="JASBWR010000019">
    <property type="protein sequence ID" value="KAJ9108615.1"/>
    <property type="molecule type" value="Genomic_DNA"/>
</dbReference>